<evidence type="ECO:0000256" key="3">
    <source>
        <dbReference type="ARBA" id="ARBA00022679"/>
    </source>
</evidence>
<feature type="binding site" evidence="7">
    <location>
        <position position="270"/>
    </location>
    <ligand>
        <name>ATP</name>
        <dbReference type="ChEBI" id="CHEBI:30616"/>
    </ligand>
</feature>
<dbReference type="GO" id="GO:0035556">
    <property type="term" value="P:intracellular signal transduction"/>
    <property type="evidence" value="ECO:0007669"/>
    <property type="project" value="TreeGrafter"/>
</dbReference>
<dbReference type="PROSITE" id="PS50011">
    <property type="entry name" value="PROTEIN_KINASE_DOM"/>
    <property type="match status" value="1"/>
</dbReference>
<dbReference type="InterPro" id="IPR000719">
    <property type="entry name" value="Prot_kinase_dom"/>
</dbReference>
<evidence type="ECO:0000313" key="11">
    <source>
        <dbReference type="Proteomes" id="UP000189513"/>
    </source>
</evidence>
<evidence type="ECO:0000256" key="2">
    <source>
        <dbReference type="ARBA" id="ARBA00022527"/>
    </source>
</evidence>
<evidence type="ECO:0000259" key="9">
    <source>
        <dbReference type="PROSITE" id="PS50011"/>
    </source>
</evidence>
<dbReference type="VEuPathDB" id="FungiDB:BON22_0915"/>
<dbReference type="STRING" id="36022.A0A1V2LC87"/>
<comment type="caution">
    <text evidence="10">The sequence shown here is derived from an EMBL/GenBank/DDBJ whole genome shotgun (WGS) entry which is preliminary data.</text>
</comment>
<dbReference type="PANTHER" id="PTHR24346">
    <property type="entry name" value="MAP/MICROTUBULE AFFINITY-REGULATING KINASE"/>
    <property type="match status" value="1"/>
</dbReference>
<evidence type="ECO:0000256" key="6">
    <source>
        <dbReference type="ARBA" id="ARBA00022840"/>
    </source>
</evidence>
<dbReference type="Pfam" id="PF00069">
    <property type="entry name" value="Pkinase"/>
    <property type="match status" value="1"/>
</dbReference>
<dbReference type="SMART" id="SM00220">
    <property type="entry name" value="S_TKc"/>
    <property type="match status" value="1"/>
</dbReference>
<feature type="compositionally biased region" description="Acidic residues" evidence="8">
    <location>
        <begin position="167"/>
        <end position="181"/>
    </location>
</feature>
<proteinExistence type="inferred from homology"/>
<reference evidence="11" key="1">
    <citation type="journal article" date="2017" name="Genome Announc.">
        <title>Genome sequences of Cyberlindnera fabianii 65, Pichia kudriavzevii 129, and Saccharomyces cerevisiae 131 isolated from fermented masau fruits in Zimbabwe.</title>
        <authorList>
            <person name="van Rijswijck I.M.H."/>
            <person name="Derks M.F.L."/>
            <person name="Abee T."/>
            <person name="de Ridder D."/>
            <person name="Smid E.J."/>
        </authorList>
    </citation>
    <scope>NUCLEOTIDE SEQUENCE [LARGE SCALE GENOMIC DNA]</scope>
    <source>
        <strain evidence="11">65</strain>
    </source>
</reference>
<dbReference type="OMA" id="ECDIENA"/>
<dbReference type="InterPro" id="IPR011009">
    <property type="entry name" value="Kinase-like_dom_sf"/>
</dbReference>
<keyword evidence="11" id="KW-1185">Reference proteome</keyword>
<evidence type="ECO:0000256" key="1">
    <source>
        <dbReference type="ARBA" id="ARBA00010791"/>
    </source>
</evidence>
<keyword evidence="2" id="KW-0723">Serine/threonine-protein kinase</keyword>
<keyword evidence="5 10" id="KW-0418">Kinase</keyword>
<keyword evidence="3" id="KW-0808">Transferase</keyword>
<dbReference type="GO" id="GO:0005737">
    <property type="term" value="C:cytoplasm"/>
    <property type="evidence" value="ECO:0007669"/>
    <property type="project" value="TreeGrafter"/>
</dbReference>
<dbReference type="AlphaFoldDB" id="A0A1V2LC87"/>
<keyword evidence="4 7" id="KW-0547">Nucleotide-binding</keyword>
<comment type="similarity">
    <text evidence="1">Belongs to the protein kinase superfamily. CAMK Ser/Thr protein kinase family. NIM1 subfamily.</text>
</comment>
<dbReference type="CDD" id="cd13994">
    <property type="entry name" value="STKc_HAL4_like"/>
    <property type="match status" value="1"/>
</dbReference>
<accession>A0A1V2LC87</accession>
<sequence>MKDPTQPPAHLPNHLEAVDEEAVLERPQESHASRKASTSVPISAPTSTTASISNLQIPQAYNHAATTSNMSLNKKDKDNRADVYAHKTPISFSDDGTLRIFEDGTHEHALKPIKPEKIPNQSGILSGFLRKSTRDLNGEAAFSMLPEQNRMDFQRRLSIQSRKTSDSLDDESVEDLDSDCLTDSDDDFDTEAAIGDTQLALINKLVEAIDQGEDVVTKEKDKEGAQGRNYKLTEKYGKLLGIVGKGSYGTVKVVSRVDSATKKEVYYAVKELKRKDGETTSHFSTRLTSEFVIANSLKHVNIVRTLDLMHSSAGVYSEIMEYCAAGDLYNHILKFNRDGLHSLEADCLFKQIVRGIAYCHSRGVSHCDIKPENVMLTTCGVAKLTDFGTAAVFRTAWEREVHLSSGACGSEPYVAPEEFVQKQYDPRPVDVWAAGVLFLTMVTGTYLWPVAKMEEDLYKEYLAKRPVDGKAGCFEPIESLKSGEHYKSRKAVLYGMLDPDATKRLNIHQVLKSNWVHSIKVCEAAETGS</sequence>
<evidence type="ECO:0000256" key="8">
    <source>
        <dbReference type="SAM" id="MobiDB-lite"/>
    </source>
</evidence>
<feature type="region of interest" description="Disordered" evidence="8">
    <location>
        <begin position="160"/>
        <end position="181"/>
    </location>
</feature>
<dbReference type="SUPFAM" id="SSF56112">
    <property type="entry name" value="Protein kinase-like (PK-like)"/>
    <property type="match status" value="1"/>
</dbReference>
<keyword evidence="6 7" id="KW-0067">ATP-binding</keyword>
<dbReference type="PROSITE" id="PS00108">
    <property type="entry name" value="PROTEIN_KINASE_ST"/>
    <property type="match status" value="1"/>
</dbReference>
<dbReference type="InterPro" id="IPR017441">
    <property type="entry name" value="Protein_kinase_ATP_BS"/>
</dbReference>
<evidence type="ECO:0000256" key="5">
    <source>
        <dbReference type="ARBA" id="ARBA00022777"/>
    </source>
</evidence>
<evidence type="ECO:0000256" key="4">
    <source>
        <dbReference type="ARBA" id="ARBA00022741"/>
    </source>
</evidence>
<dbReference type="GO" id="GO:0004674">
    <property type="term" value="F:protein serine/threonine kinase activity"/>
    <property type="evidence" value="ECO:0007669"/>
    <property type="project" value="UniProtKB-KW"/>
</dbReference>
<feature type="region of interest" description="Disordered" evidence="8">
    <location>
        <begin position="22"/>
        <end position="48"/>
    </location>
</feature>
<dbReference type="InterPro" id="IPR008271">
    <property type="entry name" value="Ser/Thr_kinase_AS"/>
</dbReference>
<feature type="domain" description="Protein kinase" evidence="9">
    <location>
        <begin position="237"/>
        <end position="516"/>
    </location>
</feature>
<name>A0A1V2LC87_CYBFA</name>
<evidence type="ECO:0000256" key="7">
    <source>
        <dbReference type="PROSITE-ProRule" id="PRU10141"/>
    </source>
</evidence>
<feature type="compositionally biased region" description="Basic and acidic residues" evidence="8">
    <location>
        <begin position="23"/>
        <end position="32"/>
    </location>
</feature>
<evidence type="ECO:0000313" key="10">
    <source>
        <dbReference type="EMBL" id="ONH69462.1"/>
    </source>
</evidence>
<dbReference type="EMBL" id="MPUK01000001">
    <property type="protein sequence ID" value="ONH69462.1"/>
    <property type="molecule type" value="Genomic_DNA"/>
</dbReference>
<feature type="compositionally biased region" description="Low complexity" evidence="8">
    <location>
        <begin position="36"/>
        <end position="48"/>
    </location>
</feature>
<dbReference type="GO" id="GO:0005524">
    <property type="term" value="F:ATP binding"/>
    <property type="evidence" value="ECO:0007669"/>
    <property type="project" value="UniProtKB-UniRule"/>
</dbReference>
<protein>
    <submittedName>
        <fullName evidence="10">Serine/threonine-protein kinase HAL4/SAT4</fullName>
    </submittedName>
</protein>
<organism evidence="10 11">
    <name type="scientific">Cyberlindnera fabianii</name>
    <name type="common">Yeast</name>
    <name type="synonym">Hansenula fabianii</name>
    <dbReference type="NCBI Taxonomy" id="36022"/>
    <lineage>
        <taxon>Eukaryota</taxon>
        <taxon>Fungi</taxon>
        <taxon>Dikarya</taxon>
        <taxon>Ascomycota</taxon>
        <taxon>Saccharomycotina</taxon>
        <taxon>Saccharomycetes</taxon>
        <taxon>Phaffomycetales</taxon>
        <taxon>Phaffomycetaceae</taxon>
        <taxon>Cyberlindnera</taxon>
    </lineage>
</organism>
<dbReference type="Gene3D" id="1.10.510.10">
    <property type="entry name" value="Transferase(Phosphotransferase) domain 1"/>
    <property type="match status" value="1"/>
</dbReference>
<dbReference type="PROSITE" id="PS00107">
    <property type="entry name" value="PROTEIN_KINASE_ATP"/>
    <property type="match status" value="1"/>
</dbReference>
<gene>
    <name evidence="10" type="ORF">BON22_0915</name>
</gene>
<dbReference type="PANTHER" id="PTHR24346:SF82">
    <property type="entry name" value="KP78A-RELATED"/>
    <property type="match status" value="1"/>
</dbReference>
<dbReference type="Proteomes" id="UP000189513">
    <property type="component" value="Unassembled WGS sequence"/>
</dbReference>